<keyword evidence="3 5" id="KW-0238">DNA-binding</keyword>
<sequence>MRAWRDGLELPLGSPQQRTTLAVLLLRGSRITSTEDLVDALWPDAPPETAVGTVRTYLSRLRRALSGAAEIDWIAGGYQLDVPAESVDVWRFRRDTAAAAEALRHGDHPGAAGLLTDALALHRGTPLAGTTGFYLAGQRARLAELCRAATADLAAVTIELDRPAEAIARLRGLVAESPISEPYHGLLMTALCRAGRPADALAHYDQVRRLLAEQLGVRPSAELRELHRRILAGDPHTGRVAELCGAH</sequence>
<dbReference type="PANTHER" id="PTHR35807">
    <property type="entry name" value="TRANSCRIPTIONAL REGULATOR REDD-RELATED"/>
    <property type="match status" value="1"/>
</dbReference>
<keyword evidence="4" id="KW-0804">Transcription</keyword>
<evidence type="ECO:0000256" key="1">
    <source>
        <dbReference type="ARBA" id="ARBA00005820"/>
    </source>
</evidence>
<dbReference type="Proteomes" id="UP000677082">
    <property type="component" value="Unassembled WGS sequence"/>
</dbReference>
<evidence type="ECO:0000256" key="3">
    <source>
        <dbReference type="ARBA" id="ARBA00023125"/>
    </source>
</evidence>
<dbReference type="InterPro" id="IPR051677">
    <property type="entry name" value="AfsR-DnrI-RedD_regulator"/>
</dbReference>
<accession>A0A919T771</accession>
<dbReference type="InterPro" id="IPR005158">
    <property type="entry name" value="BTAD"/>
</dbReference>
<proteinExistence type="inferred from homology"/>
<feature type="DNA-binding region" description="OmpR/PhoB-type" evidence="5">
    <location>
        <begin position="1"/>
        <end position="82"/>
    </location>
</feature>
<comment type="similarity">
    <text evidence="1">Belongs to the AfsR/DnrI/RedD regulatory family.</text>
</comment>
<gene>
    <name evidence="7" type="ORF">Ato02nite_024470</name>
</gene>
<dbReference type="InterPro" id="IPR001867">
    <property type="entry name" value="OmpR/PhoB-type_DNA-bd"/>
</dbReference>
<evidence type="ECO:0000313" key="7">
    <source>
        <dbReference type="EMBL" id="GIM90654.1"/>
    </source>
</evidence>
<evidence type="ECO:0000256" key="5">
    <source>
        <dbReference type="PROSITE-ProRule" id="PRU01091"/>
    </source>
</evidence>
<dbReference type="InterPro" id="IPR036388">
    <property type="entry name" value="WH-like_DNA-bd_sf"/>
</dbReference>
<evidence type="ECO:0000256" key="2">
    <source>
        <dbReference type="ARBA" id="ARBA00023015"/>
    </source>
</evidence>
<dbReference type="InterPro" id="IPR011990">
    <property type="entry name" value="TPR-like_helical_dom_sf"/>
</dbReference>
<dbReference type="InterPro" id="IPR016032">
    <property type="entry name" value="Sig_transdc_resp-reg_C-effctor"/>
</dbReference>
<dbReference type="GO" id="GO:0003677">
    <property type="term" value="F:DNA binding"/>
    <property type="evidence" value="ECO:0007669"/>
    <property type="project" value="UniProtKB-UniRule"/>
</dbReference>
<dbReference type="EMBL" id="BOQN01000033">
    <property type="protein sequence ID" value="GIM90654.1"/>
    <property type="molecule type" value="Genomic_DNA"/>
</dbReference>
<dbReference type="PANTHER" id="PTHR35807:SF1">
    <property type="entry name" value="TRANSCRIPTIONAL REGULATOR REDD"/>
    <property type="match status" value="1"/>
</dbReference>
<dbReference type="SUPFAM" id="SSF46894">
    <property type="entry name" value="C-terminal effector domain of the bipartite response regulators"/>
    <property type="match status" value="1"/>
</dbReference>
<dbReference type="Gene3D" id="1.10.10.10">
    <property type="entry name" value="Winged helix-like DNA-binding domain superfamily/Winged helix DNA-binding domain"/>
    <property type="match status" value="1"/>
</dbReference>
<reference evidence="7 8" key="1">
    <citation type="submission" date="2021-03" db="EMBL/GenBank/DDBJ databases">
        <title>Whole genome shotgun sequence of Actinoplanes toevensis NBRC 105298.</title>
        <authorList>
            <person name="Komaki H."/>
            <person name="Tamura T."/>
        </authorList>
    </citation>
    <scope>NUCLEOTIDE SEQUENCE [LARGE SCALE GENOMIC DNA]</scope>
    <source>
        <strain evidence="7 8">NBRC 105298</strain>
    </source>
</reference>
<dbReference type="GO" id="GO:0000160">
    <property type="term" value="P:phosphorelay signal transduction system"/>
    <property type="evidence" value="ECO:0007669"/>
    <property type="project" value="InterPro"/>
</dbReference>
<comment type="caution">
    <text evidence="7">The sequence shown here is derived from an EMBL/GenBank/DDBJ whole genome shotgun (WGS) entry which is preliminary data.</text>
</comment>
<dbReference type="AlphaFoldDB" id="A0A919T771"/>
<dbReference type="SMART" id="SM00862">
    <property type="entry name" value="Trans_reg_C"/>
    <property type="match status" value="1"/>
</dbReference>
<organism evidence="7 8">
    <name type="scientific">Paractinoplanes toevensis</name>
    <dbReference type="NCBI Taxonomy" id="571911"/>
    <lineage>
        <taxon>Bacteria</taxon>
        <taxon>Bacillati</taxon>
        <taxon>Actinomycetota</taxon>
        <taxon>Actinomycetes</taxon>
        <taxon>Micromonosporales</taxon>
        <taxon>Micromonosporaceae</taxon>
        <taxon>Paractinoplanes</taxon>
    </lineage>
</organism>
<evidence type="ECO:0000313" key="8">
    <source>
        <dbReference type="Proteomes" id="UP000677082"/>
    </source>
</evidence>
<dbReference type="CDD" id="cd15831">
    <property type="entry name" value="BTAD"/>
    <property type="match status" value="1"/>
</dbReference>
<dbReference type="GO" id="GO:0006355">
    <property type="term" value="P:regulation of DNA-templated transcription"/>
    <property type="evidence" value="ECO:0007669"/>
    <property type="project" value="InterPro"/>
</dbReference>
<protein>
    <recommendedName>
        <fullName evidence="6">OmpR/PhoB-type domain-containing protein</fullName>
    </recommendedName>
</protein>
<dbReference type="SMART" id="SM01043">
    <property type="entry name" value="BTAD"/>
    <property type="match status" value="1"/>
</dbReference>
<feature type="domain" description="OmpR/PhoB-type" evidence="6">
    <location>
        <begin position="1"/>
        <end position="82"/>
    </location>
</feature>
<dbReference type="Pfam" id="PF00486">
    <property type="entry name" value="Trans_reg_C"/>
    <property type="match status" value="1"/>
</dbReference>
<dbReference type="SUPFAM" id="SSF48452">
    <property type="entry name" value="TPR-like"/>
    <property type="match status" value="1"/>
</dbReference>
<keyword evidence="8" id="KW-1185">Reference proteome</keyword>
<keyword evidence="2" id="KW-0805">Transcription regulation</keyword>
<dbReference type="Gene3D" id="1.25.40.10">
    <property type="entry name" value="Tetratricopeptide repeat domain"/>
    <property type="match status" value="1"/>
</dbReference>
<dbReference type="PROSITE" id="PS51755">
    <property type="entry name" value="OMPR_PHOB"/>
    <property type="match status" value="1"/>
</dbReference>
<evidence type="ECO:0000259" key="6">
    <source>
        <dbReference type="PROSITE" id="PS51755"/>
    </source>
</evidence>
<dbReference type="Pfam" id="PF03704">
    <property type="entry name" value="BTAD"/>
    <property type="match status" value="1"/>
</dbReference>
<name>A0A919T771_9ACTN</name>
<evidence type="ECO:0000256" key="4">
    <source>
        <dbReference type="ARBA" id="ARBA00023163"/>
    </source>
</evidence>